<gene>
    <name evidence="3" type="ORF">CcCBS67573_g03693</name>
</gene>
<evidence type="ECO:0000313" key="3">
    <source>
        <dbReference type="EMBL" id="TPX75040.1"/>
    </source>
</evidence>
<evidence type="ECO:0000256" key="1">
    <source>
        <dbReference type="ARBA" id="ARBA00008511"/>
    </source>
</evidence>
<protein>
    <recommendedName>
        <fullName evidence="2">PIH1 N-terminal domain-containing protein</fullName>
    </recommendedName>
</protein>
<evidence type="ECO:0000259" key="2">
    <source>
        <dbReference type="Pfam" id="PF08190"/>
    </source>
</evidence>
<dbReference type="AlphaFoldDB" id="A0A507FH73"/>
<evidence type="ECO:0000313" key="4">
    <source>
        <dbReference type="Proteomes" id="UP000320333"/>
    </source>
</evidence>
<organism evidence="3 4">
    <name type="scientific">Chytriomyces confervae</name>
    <dbReference type="NCBI Taxonomy" id="246404"/>
    <lineage>
        <taxon>Eukaryota</taxon>
        <taxon>Fungi</taxon>
        <taxon>Fungi incertae sedis</taxon>
        <taxon>Chytridiomycota</taxon>
        <taxon>Chytridiomycota incertae sedis</taxon>
        <taxon>Chytridiomycetes</taxon>
        <taxon>Chytridiales</taxon>
        <taxon>Chytriomycetaceae</taxon>
        <taxon>Chytriomyces</taxon>
    </lineage>
</organism>
<dbReference type="Proteomes" id="UP000320333">
    <property type="component" value="Unassembled WGS sequence"/>
</dbReference>
<comment type="caution">
    <text evidence="3">The sequence shown here is derived from an EMBL/GenBank/DDBJ whole genome shotgun (WGS) entry which is preliminary data.</text>
</comment>
<feature type="domain" description="PIH1 N-terminal" evidence="2">
    <location>
        <begin position="30"/>
        <end position="162"/>
    </location>
</feature>
<accession>A0A507FH73</accession>
<dbReference type="InterPro" id="IPR050734">
    <property type="entry name" value="PIH1/Kintoun_subfamily"/>
</dbReference>
<dbReference type="InterPro" id="IPR012981">
    <property type="entry name" value="PIH1_N"/>
</dbReference>
<reference evidence="3 4" key="1">
    <citation type="journal article" date="2019" name="Sci. Rep.">
        <title>Comparative genomics of chytrid fungi reveal insights into the obligate biotrophic and pathogenic lifestyle of Synchytrium endobioticum.</title>
        <authorList>
            <person name="van de Vossenberg B.T.L.H."/>
            <person name="Warris S."/>
            <person name="Nguyen H.D.T."/>
            <person name="van Gent-Pelzer M.P.E."/>
            <person name="Joly D.L."/>
            <person name="van de Geest H.C."/>
            <person name="Bonants P.J.M."/>
            <person name="Smith D.S."/>
            <person name="Levesque C.A."/>
            <person name="van der Lee T.A.J."/>
        </authorList>
    </citation>
    <scope>NUCLEOTIDE SEQUENCE [LARGE SCALE GENOMIC DNA]</scope>
    <source>
        <strain evidence="3 4">CBS 675.73</strain>
    </source>
</reference>
<dbReference type="OrthoDB" id="545063at2759"/>
<name>A0A507FH73_9FUNG</name>
<dbReference type="PANTHER" id="PTHR22997:SF0">
    <property type="entry name" value="PIH1 DOMAIN-CONTAINING PROTEIN 1"/>
    <property type="match status" value="1"/>
</dbReference>
<keyword evidence="4" id="KW-1185">Reference proteome</keyword>
<dbReference type="Pfam" id="PF08190">
    <property type="entry name" value="PIH1"/>
    <property type="match status" value="1"/>
</dbReference>
<proteinExistence type="inferred from homology"/>
<comment type="similarity">
    <text evidence="1">Belongs to the PIH1 family.</text>
</comment>
<dbReference type="PANTHER" id="PTHR22997">
    <property type="entry name" value="PIH1 DOMAIN-CONTAINING PROTEIN 1"/>
    <property type="match status" value="1"/>
</dbReference>
<sequence>MDLPFTPDELRQKGSKVWKHLDALAASDPQAYQQFIKSVTEQAQNPQASSHIKPGFCVQTTESTDASSLARTFFVNIAQTEKIPSPPADDPLNIPVCISEIRTYKRSKVVDAVVNIKVIEKCSKDSFFKSDLINLAMDCVKETHSVTLIKRTNKITDNDYKGPFGWDAKGQPLSDEQIREMSDIKVVPASAEEPEVSLKVPGQGLASNDKKHTVPVIEVMEAEGPPLATWSRKDTETHTIFYCRLPGVVDQGSIDISVVADKGAVVRGGGHSIELPIGSDVDPQCSAKFIRTTETLKLKFKKTHVAKDDNS</sequence>
<dbReference type="GO" id="GO:0005737">
    <property type="term" value="C:cytoplasm"/>
    <property type="evidence" value="ECO:0007669"/>
    <property type="project" value="TreeGrafter"/>
</dbReference>
<dbReference type="EMBL" id="QEAP01000098">
    <property type="protein sequence ID" value="TPX75040.1"/>
    <property type="molecule type" value="Genomic_DNA"/>
</dbReference>
<dbReference type="STRING" id="246404.A0A507FH73"/>